<evidence type="ECO:0000313" key="7">
    <source>
        <dbReference type="EMBL" id="ODS01862.1"/>
    </source>
</evidence>
<protein>
    <recommendedName>
        <fullName evidence="1">diguanylate cyclase</fullName>
        <ecNumber evidence="1">2.7.7.65</ecNumber>
    </recommendedName>
</protein>
<dbReference type="InterPro" id="IPR000160">
    <property type="entry name" value="GGDEF_dom"/>
</dbReference>
<dbReference type="EC" id="2.7.7.65" evidence="1"/>
<keyword evidence="8" id="KW-1185">Reference proteome</keyword>
<dbReference type="SUPFAM" id="SSF52172">
    <property type="entry name" value="CheY-like"/>
    <property type="match status" value="1"/>
</dbReference>
<dbReference type="RefSeq" id="WP_069624808.1">
    <property type="nucleotide sequence ID" value="NZ_LPWD01000423.1"/>
</dbReference>
<dbReference type="InterPro" id="IPR043128">
    <property type="entry name" value="Rev_trsase/Diguanyl_cyclase"/>
</dbReference>
<dbReference type="NCBIfam" id="TIGR00254">
    <property type="entry name" value="GGDEF"/>
    <property type="match status" value="1"/>
</dbReference>
<evidence type="ECO:0000256" key="1">
    <source>
        <dbReference type="ARBA" id="ARBA00012528"/>
    </source>
</evidence>
<dbReference type="EMBL" id="LPWD01000423">
    <property type="protein sequence ID" value="ODS01862.1"/>
    <property type="molecule type" value="Genomic_DNA"/>
</dbReference>
<dbReference type="PANTHER" id="PTHR45138:SF9">
    <property type="entry name" value="DIGUANYLATE CYCLASE DGCM-RELATED"/>
    <property type="match status" value="1"/>
</dbReference>
<dbReference type="SMART" id="SM00448">
    <property type="entry name" value="REC"/>
    <property type="match status" value="1"/>
</dbReference>
<dbReference type="Pfam" id="PF00990">
    <property type="entry name" value="GGDEF"/>
    <property type="match status" value="1"/>
</dbReference>
<accession>A0A1E3W8P1</accession>
<reference evidence="7 8" key="1">
    <citation type="journal article" date="2016" name="Environ. Microbiol.">
        <title>New Methyloceanibacter diversity from North Sea sediments includes methanotroph containing solely the soluble methane monooxygenase.</title>
        <authorList>
            <person name="Vekeman B."/>
            <person name="Kerckhof F.M."/>
            <person name="Cremers G."/>
            <person name="de Vos P."/>
            <person name="Vandamme P."/>
            <person name="Boon N."/>
            <person name="Op den Camp H.J."/>
            <person name="Heylen K."/>
        </authorList>
    </citation>
    <scope>NUCLEOTIDE SEQUENCE [LARGE SCALE GENOMIC DNA]</scope>
    <source>
        <strain evidence="7 8">R-67177</strain>
    </source>
</reference>
<dbReference type="PROSITE" id="PS50110">
    <property type="entry name" value="RESPONSE_REGULATORY"/>
    <property type="match status" value="1"/>
</dbReference>
<feature type="compositionally biased region" description="Basic residues" evidence="4">
    <location>
        <begin position="298"/>
        <end position="312"/>
    </location>
</feature>
<comment type="catalytic activity">
    <reaction evidence="2">
        <text>2 GTP = 3',3'-c-di-GMP + 2 diphosphate</text>
        <dbReference type="Rhea" id="RHEA:24898"/>
        <dbReference type="ChEBI" id="CHEBI:33019"/>
        <dbReference type="ChEBI" id="CHEBI:37565"/>
        <dbReference type="ChEBI" id="CHEBI:58805"/>
        <dbReference type="EC" id="2.7.7.65"/>
    </reaction>
</comment>
<dbReference type="CDD" id="cd00156">
    <property type="entry name" value="REC"/>
    <property type="match status" value="1"/>
</dbReference>
<dbReference type="InterPro" id="IPR050469">
    <property type="entry name" value="Diguanylate_Cyclase"/>
</dbReference>
<evidence type="ECO:0000259" key="5">
    <source>
        <dbReference type="PROSITE" id="PS50110"/>
    </source>
</evidence>
<dbReference type="Gene3D" id="3.40.50.2300">
    <property type="match status" value="1"/>
</dbReference>
<evidence type="ECO:0000256" key="3">
    <source>
        <dbReference type="PROSITE-ProRule" id="PRU00169"/>
    </source>
</evidence>
<name>A0A1E3W8P1_9HYPH</name>
<dbReference type="GO" id="GO:0043709">
    <property type="term" value="P:cell adhesion involved in single-species biofilm formation"/>
    <property type="evidence" value="ECO:0007669"/>
    <property type="project" value="TreeGrafter"/>
</dbReference>
<dbReference type="InterPro" id="IPR011006">
    <property type="entry name" value="CheY-like_superfamily"/>
</dbReference>
<dbReference type="GO" id="GO:0000160">
    <property type="term" value="P:phosphorelay signal transduction system"/>
    <property type="evidence" value="ECO:0007669"/>
    <property type="project" value="InterPro"/>
</dbReference>
<proteinExistence type="predicted"/>
<dbReference type="PROSITE" id="PS50887">
    <property type="entry name" value="GGDEF"/>
    <property type="match status" value="1"/>
</dbReference>
<gene>
    <name evidence="7" type="ORF">AUC71_02915</name>
</gene>
<dbReference type="OrthoDB" id="9812260at2"/>
<dbReference type="GO" id="GO:0052621">
    <property type="term" value="F:diguanylate cyclase activity"/>
    <property type="evidence" value="ECO:0007669"/>
    <property type="project" value="UniProtKB-EC"/>
</dbReference>
<feature type="domain" description="GGDEF" evidence="6">
    <location>
        <begin position="160"/>
        <end position="290"/>
    </location>
</feature>
<sequence length="327" mass="35324">MRIALVEPSRTNRTIVSRLLQEGGHEVRSFEDGPEALEALASDATLNAVITGSELKSISGLELVWEARLLSGPRRFLHILFMSSLKDEAAVSEALDSGADDFIAKPPSPRELRSRLRAAERMANLQSELMELAFTDPLTGVLNRRGFFEAVTPIVSDASVAFSAMLLDLDFLKEINDLYGHDTGDVAIRTLAGVLREKAGGVAGRMGGDEFALLLPAHCLKDAADLGEAIRRQFSAARLRTRDGSVSLSCSIGVAELTAGKGLDHLLAQADLALYHAKEGGRDKVSTPPSHEWIRGNARARNRVARSSKRPNRPPLDGDTGVSPQRV</sequence>
<dbReference type="Gene3D" id="3.30.70.270">
    <property type="match status" value="1"/>
</dbReference>
<comment type="caution">
    <text evidence="7">The sequence shown here is derived from an EMBL/GenBank/DDBJ whole genome shotgun (WGS) entry which is preliminary data.</text>
</comment>
<dbReference type="Proteomes" id="UP000095042">
    <property type="component" value="Unassembled WGS sequence"/>
</dbReference>
<dbReference type="AlphaFoldDB" id="A0A1E3W8P1"/>
<evidence type="ECO:0000256" key="2">
    <source>
        <dbReference type="ARBA" id="ARBA00034247"/>
    </source>
</evidence>
<evidence type="ECO:0000256" key="4">
    <source>
        <dbReference type="SAM" id="MobiDB-lite"/>
    </source>
</evidence>
<dbReference type="GO" id="GO:0005886">
    <property type="term" value="C:plasma membrane"/>
    <property type="evidence" value="ECO:0007669"/>
    <property type="project" value="TreeGrafter"/>
</dbReference>
<dbReference type="CDD" id="cd01949">
    <property type="entry name" value="GGDEF"/>
    <property type="match status" value="1"/>
</dbReference>
<dbReference type="GO" id="GO:1902201">
    <property type="term" value="P:negative regulation of bacterial-type flagellum-dependent cell motility"/>
    <property type="evidence" value="ECO:0007669"/>
    <property type="project" value="TreeGrafter"/>
</dbReference>
<dbReference type="InterPro" id="IPR001789">
    <property type="entry name" value="Sig_transdc_resp-reg_receiver"/>
</dbReference>
<dbReference type="InterPro" id="IPR029787">
    <property type="entry name" value="Nucleotide_cyclase"/>
</dbReference>
<dbReference type="PANTHER" id="PTHR45138">
    <property type="entry name" value="REGULATORY COMPONENTS OF SENSORY TRANSDUCTION SYSTEM"/>
    <property type="match status" value="1"/>
</dbReference>
<evidence type="ECO:0000259" key="6">
    <source>
        <dbReference type="PROSITE" id="PS50887"/>
    </source>
</evidence>
<dbReference type="SUPFAM" id="SSF55073">
    <property type="entry name" value="Nucleotide cyclase"/>
    <property type="match status" value="1"/>
</dbReference>
<dbReference type="Pfam" id="PF00072">
    <property type="entry name" value="Response_reg"/>
    <property type="match status" value="1"/>
</dbReference>
<dbReference type="SMART" id="SM00267">
    <property type="entry name" value="GGDEF"/>
    <property type="match status" value="1"/>
</dbReference>
<comment type="caution">
    <text evidence="3">Lacks conserved residue(s) required for the propagation of feature annotation.</text>
</comment>
<feature type="domain" description="Response regulatory" evidence="5">
    <location>
        <begin position="2"/>
        <end position="120"/>
    </location>
</feature>
<feature type="region of interest" description="Disordered" evidence="4">
    <location>
        <begin position="280"/>
        <end position="327"/>
    </location>
</feature>
<organism evidence="7 8">
    <name type="scientific">Methyloceanibacter marginalis</name>
    <dbReference type="NCBI Taxonomy" id="1774971"/>
    <lineage>
        <taxon>Bacteria</taxon>
        <taxon>Pseudomonadati</taxon>
        <taxon>Pseudomonadota</taxon>
        <taxon>Alphaproteobacteria</taxon>
        <taxon>Hyphomicrobiales</taxon>
        <taxon>Hyphomicrobiaceae</taxon>
        <taxon>Methyloceanibacter</taxon>
    </lineage>
</organism>
<evidence type="ECO:0000313" key="8">
    <source>
        <dbReference type="Proteomes" id="UP000095042"/>
    </source>
</evidence>